<dbReference type="EMBL" id="JAENHP010000001">
    <property type="protein sequence ID" value="MBM2614536.1"/>
    <property type="molecule type" value="Genomic_DNA"/>
</dbReference>
<keyword evidence="2" id="KW-1133">Transmembrane helix</keyword>
<feature type="transmembrane region" description="Helical" evidence="2">
    <location>
        <begin position="15"/>
        <end position="33"/>
    </location>
</feature>
<feature type="region of interest" description="Disordered" evidence="1">
    <location>
        <begin position="234"/>
        <end position="258"/>
    </location>
</feature>
<sequence length="258" mass="28571">MNVVAEMLLTEPAPVAIWATLIVLTFPALLLLGSPEGMRHPGRVVQGLADLLRERGRRRRRESQEAIRAFQYAGEVRVAADRATDAAQRWQERWEQAETTMNAAWQSWLDADARLRTITAAAAWNAPWSVRTCEEYAARERFLHRAVTAAADRGELPASAIADAVTGRNGWDARLHPVEQELVIARASTAWLRHRYDQAAAAERTAWHDADLARRAATSLNHEARTAADEAATLSARLAPQSRPTARATHRPLAVPAT</sequence>
<protein>
    <submittedName>
        <fullName evidence="3">Uncharacterized protein</fullName>
    </submittedName>
</protein>
<organism evidence="3 4">
    <name type="scientific">Paractinoplanes ovalisporus</name>
    <dbReference type="NCBI Taxonomy" id="2810368"/>
    <lineage>
        <taxon>Bacteria</taxon>
        <taxon>Bacillati</taxon>
        <taxon>Actinomycetota</taxon>
        <taxon>Actinomycetes</taxon>
        <taxon>Micromonosporales</taxon>
        <taxon>Micromonosporaceae</taxon>
        <taxon>Paractinoplanes</taxon>
    </lineage>
</organism>
<dbReference type="RefSeq" id="WP_203374416.1">
    <property type="nucleotide sequence ID" value="NZ_JAENHP010000001.1"/>
</dbReference>
<comment type="caution">
    <text evidence="3">The sequence shown here is derived from an EMBL/GenBank/DDBJ whole genome shotgun (WGS) entry which is preliminary data.</text>
</comment>
<keyword evidence="2" id="KW-0472">Membrane</keyword>
<proteinExistence type="predicted"/>
<reference evidence="3 4" key="1">
    <citation type="submission" date="2021-01" db="EMBL/GenBank/DDBJ databases">
        <title>Actinoplanes sp. nov. LDG1-06 isolated from lichen.</title>
        <authorList>
            <person name="Saeng-In P."/>
            <person name="Phongsopitanun W."/>
            <person name="Kanchanasin P."/>
            <person name="Yuki M."/>
            <person name="Kudo T."/>
            <person name="Ohkuma M."/>
            <person name="Tanasupawat S."/>
        </authorList>
    </citation>
    <scope>NUCLEOTIDE SEQUENCE [LARGE SCALE GENOMIC DNA]</scope>
    <source>
        <strain evidence="3 4">LDG1-06</strain>
    </source>
</reference>
<keyword evidence="4" id="KW-1185">Reference proteome</keyword>
<evidence type="ECO:0000313" key="4">
    <source>
        <dbReference type="Proteomes" id="UP000632138"/>
    </source>
</evidence>
<accession>A0ABS2A3W1</accession>
<evidence type="ECO:0000313" key="3">
    <source>
        <dbReference type="EMBL" id="MBM2614536.1"/>
    </source>
</evidence>
<keyword evidence="2" id="KW-0812">Transmembrane</keyword>
<dbReference type="Proteomes" id="UP000632138">
    <property type="component" value="Unassembled WGS sequence"/>
</dbReference>
<name>A0ABS2A3W1_9ACTN</name>
<evidence type="ECO:0000256" key="2">
    <source>
        <dbReference type="SAM" id="Phobius"/>
    </source>
</evidence>
<gene>
    <name evidence="3" type="ORF">JIG36_03075</name>
</gene>
<evidence type="ECO:0000256" key="1">
    <source>
        <dbReference type="SAM" id="MobiDB-lite"/>
    </source>
</evidence>